<keyword evidence="1" id="KW-1133">Transmembrane helix</keyword>
<evidence type="ECO:0000256" key="1">
    <source>
        <dbReference type="SAM" id="Phobius"/>
    </source>
</evidence>
<proteinExistence type="predicted"/>
<evidence type="ECO:0000313" key="2">
    <source>
        <dbReference type="EMBL" id="BDS05827.1"/>
    </source>
</evidence>
<name>A0AAT9FIS1_9BACT</name>
<sequence length="142" mass="15131">MKPGGSEGGSGIFLLGGGLVLMALGMYLFLDSVRVQSGHFGWVSGMVGRGRHGMETTSMGIVFIPFLLGVGVLFFDAGKKWAWWLTGLGLAVIAIEILSRIRFVLDMKTTHLLMILCMVAAGAGMALRAVVKGSKGENQQEK</sequence>
<evidence type="ECO:0008006" key="3">
    <source>
        <dbReference type="Google" id="ProtNLM"/>
    </source>
</evidence>
<keyword evidence="1" id="KW-0812">Transmembrane</keyword>
<dbReference type="AlphaFoldDB" id="A0AAT9FIS1"/>
<organism evidence="2">
    <name type="scientific">Oceaniferula spumae</name>
    <dbReference type="NCBI Taxonomy" id="2979115"/>
    <lineage>
        <taxon>Bacteria</taxon>
        <taxon>Pseudomonadati</taxon>
        <taxon>Verrucomicrobiota</taxon>
        <taxon>Verrucomicrobiia</taxon>
        <taxon>Verrucomicrobiales</taxon>
        <taxon>Verrucomicrobiaceae</taxon>
        <taxon>Oceaniferula</taxon>
    </lineage>
</organism>
<gene>
    <name evidence="2" type="ORF">NT6N_08670</name>
</gene>
<keyword evidence="1" id="KW-0472">Membrane</keyword>
<dbReference type="EMBL" id="AP026866">
    <property type="protein sequence ID" value="BDS05827.1"/>
    <property type="molecule type" value="Genomic_DNA"/>
</dbReference>
<protein>
    <recommendedName>
        <fullName evidence="3">DUF5668 domain-containing protein</fullName>
    </recommendedName>
</protein>
<feature type="transmembrane region" description="Helical" evidence="1">
    <location>
        <begin position="56"/>
        <end position="75"/>
    </location>
</feature>
<reference evidence="2" key="1">
    <citation type="submission" date="2024-07" db="EMBL/GenBank/DDBJ databases">
        <title>Complete genome sequence of Verrucomicrobiaceae bacterium NT6N.</title>
        <authorList>
            <person name="Huang C."/>
            <person name="Takami H."/>
            <person name="Hamasaki K."/>
        </authorList>
    </citation>
    <scope>NUCLEOTIDE SEQUENCE</scope>
    <source>
        <strain evidence="2">NT6N</strain>
    </source>
</reference>
<feature type="transmembrane region" description="Helical" evidence="1">
    <location>
        <begin position="12"/>
        <end position="30"/>
    </location>
</feature>
<feature type="transmembrane region" description="Helical" evidence="1">
    <location>
        <begin position="111"/>
        <end position="131"/>
    </location>
</feature>
<dbReference type="KEGG" id="osu:NT6N_08670"/>
<feature type="transmembrane region" description="Helical" evidence="1">
    <location>
        <begin position="81"/>
        <end position="99"/>
    </location>
</feature>
<accession>A0AAT9FIS1</accession>